<evidence type="ECO:0000313" key="2">
    <source>
        <dbReference type="EMBL" id="AFK46194.1"/>
    </source>
</evidence>
<evidence type="ECO:0000256" key="1">
    <source>
        <dbReference type="SAM" id="Phobius"/>
    </source>
</evidence>
<name>I3T102_MEDTR</name>
<keyword evidence="1" id="KW-0812">Transmembrane</keyword>
<feature type="transmembrane region" description="Helical" evidence="1">
    <location>
        <begin position="78"/>
        <end position="96"/>
    </location>
</feature>
<accession>I3T102</accession>
<evidence type="ECO:0008006" key="3">
    <source>
        <dbReference type="Google" id="ProtNLM"/>
    </source>
</evidence>
<organism evidence="2">
    <name type="scientific">Medicago truncatula</name>
    <name type="common">Barrel medic</name>
    <name type="synonym">Medicago tribuloides</name>
    <dbReference type="NCBI Taxonomy" id="3880"/>
    <lineage>
        <taxon>Eukaryota</taxon>
        <taxon>Viridiplantae</taxon>
        <taxon>Streptophyta</taxon>
        <taxon>Embryophyta</taxon>
        <taxon>Tracheophyta</taxon>
        <taxon>Spermatophyta</taxon>
        <taxon>Magnoliopsida</taxon>
        <taxon>eudicotyledons</taxon>
        <taxon>Gunneridae</taxon>
        <taxon>Pentapetalae</taxon>
        <taxon>rosids</taxon>
        <taxon>fabids</taxon>
        <taxon>Fabales</taxon>
        <taxon>Fabaceae</taxon>
        <taxon>Papilionoideae</taxon>
        <taxon>50 kb inversion clade</taxon>
        <taxon>NPAAA clade</taxon>
        <taxon>Hologalegina</taxon>
        <taxon>IRL clade</taxon>
        <taxon>Trifolieae</taxon>
        <taxon>Medicago</taxon>
    </lineage>
</organism>
<dbReference type="EMBL" id="BT146400">
    <property type="protein sequence ID" value="AFK46194.1"/>
    <property type="molecule type" value="mRNA"/>
</dbReference>
<protein>
    <recommendedName>
        <fullName evidence="3">Transmembrane protein</fullName>
    </recommendedName>
</protein>
<reference evidence="2" key="1">
    <citation type="submission" date="2012-05" db="EMBL/GenBank/DDBJ databases">
        <authorList>
            <person name="Krishnakumar V."/>
            <person name="Cheung F."/>
            <person name="Xiao Y."/>
            <person name="Chan A."/>
            <person name="Moskal W.A."/>
            <person name="Town C.D."/>
        </authorList>
    </citation>
    <scope>NUCLEOTIDE SEQUENCE</scope>
</reference>
<dbReference type="AlphaFoldDB" id="I3T102"/>
<sequence length="98" mass="11268">MASYDKILGHNPHSTHLSLFGILLNLSNQFLFLRLQSLSFPFNFSNRLIKHPFIFPQKLCGSLSTAEQKTHIECFAPMLYYAIPILFGITLCYFPSKK</sequence>
<proteinExistence type="evidence at transcript level"/>
<keyword evidence="1" id="KW-0472">Membrane</keyword>
<keyword evidence="1" id="KW-1133">Transmembrane helix</keyword>